<evidence type="ECO:0000313" key="4">
    <source>
        <dbReference type="Proteomes" id="UP001208041"/>
    </source>
</evidence>
<comment type="caution">
    <text evidence="3">The sequence shown here is derived from an EMBL/GenBank/DDBJ whole genome shotgun (WGS) entry which is preliminary data.</text>
</comment>
<keyword evidence="2" id="KW-0472">Membrane</keyword>
<evidence type="ECO:0000256" key="2">
    <source>
        <dbReference type="SAM" id="Phobius"/>
    </source>
</evidence>
<dbReference type="RefSeq" id="WP_263954082.1">
    <property type="nucleotide sequence ID" value="NZ_JAOYFC010000002.1"/>
</dbReference>
<feature type="transmembrane region" description="Helical" evidence="2">
    <location>
        <begin position="60"/>
        <end position="81"/>
    </location>
</feature>
<dbReference type="EMBL" id="JAOYFC010000002">
    <property type="protein sequence ID" value="MCV6825232.1"/>
    <property type="molecule type" value="Genomic_DNA"/>
</dbReference>
<keyword evidence="4" id="KW-1185">Reference proteome</keyword>
<proteinExistence type="predicted"/>
<evidence type="ECO:0000256" key="1">
    <source>
        <dbReference type="SAM" id="MobiDB-lite"/>
    </source>
</evidence>
<feature type="region of interest" description="Disordered" evidence="1">
    <location>
        <begin position="1"/>
        <end position="29"/>
    </location>
</feature>
<dbReference type="InterPro" id="IPR018770">
    <property type="entry name" value="ChloroindolylP_hydrolase"/>
</dbReference>
<feature type="transmembrane region" description="Helical" evidence="2">
    <location>
        <begin position="102"/>
        <end position="120"/>
    </location>
</feature>
<feature type="compositionally biased region" description="Polar residues" evidence="1">
    <location>
        <begin position="12"/>
        <end position="21"/>
    </location>
</feature>
<evidence type="ECO:0000313" key="3">
    <source>
        <dbReference type="EMBL" id="MCV6825232.1"/>
    </source>
</evidence>
<dbReference type="Pfam" id="PF10112">
    <property type="entry name" value="Halogen_Hydrol"/>
    <property type="match status" value="1"/>
</dbReference>
<dbReference type="AlphaFoldDB" id="A0AAE3IZJ9"/>
<sequence>MAQRFGGKYSPNGATEGQSQPPSHPFRGKKPARAAARLNVLFFTPLPLALLAFFREPAQMALSLLAVALLLAAAWLTREGVLAHEAYDSRRVARKPAFPRKIFGSVLTGCGLGVAGLAGGGEVFEAGLYFTLGSALHLISFGPDPLKSKGTEGADEFQQDRVARAVAEAEKHLEYMSKAIRRAEDRQLIARVEQFQTVARDLFRTVEEDPRDLSAARRYMGVYLMGARDATTKFADIYSRTQNQQARLDYENLLTDLETNFAARTRSLLEADKGDLDVEIEVLRERLAREGV</sequence>
<dbReference type="Proteomes" id="UP001208041">
    <property type="component" value="Unassembled WGS sequence"/>
</dbReference>
<accession>A0AAE3IZJ9</accession>
<gene>
    <name evidence="3" type="ORF">OH136_11775</name>
</gene>
<keyword evidence="2" id="KW-0812">Transmembrane</keyword>
<name>A0AAE3IZJ9_9RHOB</name>
<protein>
    <submittedName>
        <fullName evidence="3">5-bromo-4-chloroindolyl phosphate hydrolysis family protein</fullName>
    </submittedName>
</protein>
<keyword evidence="2" id="KW-1133">Transmembrane helix</keyword>
<feature type="transmembrane region" description="Helical" evidence="2">
    <location>
        <begin position="34"/>
        <end position="54"/>
    </location>
</feature>
<organism evidence="3 4">
    <name type="scientific">Halocynthiibacter halioticoli</name>
    <dbReference type="NCBI Taxonomy" id="2986804"/>
    <lineage>
        <taxon>Bacteria</taxon>
        <taxon>Pseudomonadati</taxon>
        <taxon>Pseudomonadota</taxon>
        <taxon>Alphaproteobacteria</taxon>
        <taxon>Rhodobacterales</taxon>
        <taxon>Paracoccaceae</taxon>
        <taxon>Halocynthiibacter</taxon>
    </lineage>
</organism>
<reference evidence="3" key="1">
    <citation type="submission" date="2022-10" db="EMBL/GenBank/DDBJ databases">
        <authorList>
            <person name="Yue Y."/>
        </authorList>
    </citation>
    <scope>NUCLEOTIDE SEQUENCE</scope>
    <source>
        <strain evidence="3">Z654</strain>
    </source>
</reference>